<evidence type="ECO:0000256" key="1">
    <source>
        <dbReference type="SAM" id="MobiDB-lite"/>
    </source>
</evidence>
<dbReference type="Gene3D" id="3.30.1490.480">
    <property type="entry name" value="Endolytic murein transglycosylase"/>
    <property type="match status" value="1"/>
</dbReference>
<sequence length="184" mass="19962">MKFKYYLRGLGIGILISTIILSISFAMKKNDLSDDEIIARAKELGMVMEDTGKDTIPKATETEDEIPKSTEDGFNTEQTDMQPGTTDSGEISQDVGTDGADAVPPSQDGTNMVQKEFTVEVGDSSNAVSQRLQEEGLVDNAEAFNKYMVDNNYANFVLPGTVTIPEGAGYEEIAGILTDKTIHH</sequence>
<dbReference type="RefSeq" id="WP_022243280.1">
    <property type="nucleotide sequence ID" value="NZ_JAJEQW010000003.1"/>
</dbReference>
<evidence type="ECO:0000313" key="4">
    <source>
        <dbReference type="Proteomes" id="UP001198893"/>
    </source>
</evidence>
<dbReference type="AlphaFoldDB" id="A0AAW4WLK6"/>
<feature type="region of interest" description="Disordered" evidence="1">
    <location>
        <begin position="52"/>
        <end position="110"/>
    </location>
</feature>
<keyword evidence="2" id="KW-0472">Membrane</keyword>
<comment type="caution">
    <text evidence="3">The sequence shown here is derived from an EMBL/GenBank/DDBJ whole genome shotgun (WGS) entry which is preliminary data.</text>
</comment>
<organism evidence="3 4">
    <name type="scientific">Roseburia amylophila</name>
    <dbReference type="NCBI Taxonomy" id="2981794"/>
    <lineage>
        <taxon>Bacteria</taxon>
        <taxon>Bacillati</taxon>
        <taxon>Bacillota</taxon>
        <taxon>Clostridia</taxon>
        <taxon>Lachnospirales</taxon>
        <taxon>Lachnospiraceae</taxon>
        <taxon>Roseburia</taxon>
    </lineage>
</organism>
<keyword evidence="2" id="KW-0812">Transmembrane</keyword>
<dbReference type="EMBL" id="JAJEQW010000003">
    <property type="protein sequence ID" value="MCC2241554.1"/>
    <property type="molecule type" value="Genomic_DNA"/>
</dbReference>
<proteinExistence type="predicted"/>
<accession>A0AAW4WLK6</accession>
<dbReference type="Proteomes" id="UP001198893">
    <property type="component" value="Unassembled WGS sequence"/>
</dbReference>
<feature type="compositionally biased region" description="Polar residues" evidence="1">
    <location>
        <begin position="72"/>
        <end position="95"/>
    </location>
</feature>
<evidence type="ECO:0000313" key="3">
    <source>
        <dbReference type="EMBL" id="MCC2241554.1"/>
    </source>
</evidence>
<protein>
    <submittedName>
        <fullName evidence="3">Endolytic transglycosylase MltG</fullName>
    </submittedName>
</protein>
<gene>
    <name evidence="3" type="ORF">LKD47_04435</name>
</gene>
<keyword evidence="2" id="KW-1133">Transmembrane helix</keyword>
<reference evidence="3" key="1">
    <citation type="submission" date="2021-10" db="EMBL/GenBank/DDBJ databases">
        <title>Anaerobic single-cell dispensing facilitates the cultivation of human gut bacteria.</title>
        <authorList>
            <person name="Afrizal A."/>
        </authorList>
    </citation>
    <scope>NUCLEOTIDE SEQUENCE</scope>
    <source>
        <strain evidence="3">CLA-AA-H204</strain>
    </source>
</reference>
<name>A0AAW4WLK6_9FIRM</name>
<feature type="transmembrane region" description="Helical" evidence="2">
    <location>
        <begin position="6"/>
        <end position="27"/>
    </location>
</feature>
<evidence type="ECO:0000256" key="2">
    <source>
        <dbReference type="SAM" id="Phobius"/>
    </source>
</evidence>